<reference evidence="1 2" key="1">
    <citation type="submission" date="2016-09" db="EMBL/GenBank/DDBJ databases">
        <title>The draft genome of Dichanthelium oligosanthes: A C3 panicoid grass species.</title>
        <authorList>
            <person name="Studer A.J."/>
            <person name="Schnable J.C."/>
            <person name="Brutnell T.P."/>
        </authorList>
    </citation>
    <scope>NUCLEOTIDE SEQUENCE [LARGE SCALE GENOMIC DNA]</scope>
    <source>
        <strain evidence="2">cv. Kellogg 1175</strain>
        <tissue evidence="1">Leaf</tissue>
    </source>
</reference>
<protein>
    <submittedName>
        <fullName evidence="1">Uncharacterized protein</fullName>
    </submittedName>
</protein>
<feature type="non-terminal residue" evidence="1">
    <location>
        <position position="1"/>
    </location>
</feature>
<organism evidence="1 2">
    <name type="scientific">Dichanthelium oligosanthes</name>
    <dbReference type="NCBI Taxonomy" id="888268"/>
    <lineage>
        <taxon>Eukaryota</taxon>
        <taxon>Viridiplantae</taxon>
        <taxon>Streptophyta</taxon>
        <taxon>Embryophyta</taxon>
        <taxon>Tracheophyta</taxon>
        <taxon>Spermatophyta</taxon>
        <taxon>Magnoliopsida</taxon>
        <taxon>Liliopsida</taxon>
        <taxon>Poales</taxon>
        <taxon>Poaceae</taxon>
        <taxon>PACMAD clade</taxon>
        <taxon>Panicoideae</taxon>
        <taxon>Panicodae</taxon>
        <taxon>Paniceae</taxon>
        <taxon>Dichantheliinae</taxon>
        <taxon>Dichanthelium</taxon>
    </lineage>
</organism>
<dbReference type="Proteomes" id="UP000095767">
    <property type="component" value="Unassembled WGS sequence"/>
</dbReference>
<keyword evidence="2" id="KW-1185">Reference proteome</keyword>
<proteinExistence type="predicted"/>
<evidence type="ECO:0000313" key="1">
    <source>
        <dbReference type="EMBL" id="OEL22633.1"/>
    </source>
</evidence>
<dbReference type="AlphaFoldDB" id="A0A1E5VBV2"/>
<evidence type="ECO:0000313" key="2">
    <source>
        <dbReference type="Proteomes" id="UP000095767"/>
    </source>
</evidence>
<sequence length="95" mass="10791">SNNLIDRKHYIRLRAVCRGWRVVPCSCTSQPFSHWILKTEDVGKYGPVEFVFMADNRLFHTTFPTLARKISRLIGCGGLGCLLAVPKKDSVDIRI</sequence>
<dbReference type="EMBL" id="LWDX02044840">
    <property type="protein sequence ID" value="OEL22633.1"/>
    <property type="molecule type" value="Genomic_DNA"/>
</dbReference>
<gene>
    <name evidence="1" type="ORF">BAE44_0016348</name>
</gene>
<accession>A0A1E5VBV2</accession>
<name>A0A1E5VBV2_9POAL</name>
<comment type="caution">
    <text evidence="1">The sequence shown here is derived from an EMBL/GenBank/DDBJ whole genome shotgun (WGS) entry which is preliminary data.</text>
</comment>